<dbReference type="SUPFAM" id="SSF48452">
    <property type="entry name" value="TPR-like"/>
    <property type="match status" value="1"/>
</dbReference>
<accession>A0A212D1M3</accession>
<dbReference type="Proteomes" id="UP000242450">
    <property type="component" value="Chromosome 9"/>
</dbReference>
<dbReference type="PANTHER" id="PTHR15704">
    <property type="entry name" value="SUPERKILLER 3 PROTEIN-RELATED"/>
    <property type="match status" value="1"/>
</dbReference>
<keyword evidence="2" id="KW-0802">TPR repeat</keyword>
<dbReference type="InterPro" id="IPR011990">
    <property type="entry name" value="TPR-like_helical_dom_sf"/>
</dbReference>
<dbReference type="OrthoDB" id="421075at2759"/>
<dbReference type="EMBL" id="MKHE01000009">
    <property type="protein sequence ID" value="OWK12139.1"/>
    <property type="molecule type" value="Genomic_DNA"/>
</dbReference>
<comment type="caution">
    <text evidence="3">The sequence shown here is derived from an EMBL/GenBank/DDBJ whole genome shotgun (WGS) entry which is preliminary data.</text>
</comment>
<dbReference type="AlphaFoldDB" id="A0A212D1M3"/>
<protein>
    <submittedName>
        <fullName evidence="3">Uncharacterized protein</fullName>
    </submittedName>
</protein>
<organism evidence="3 4">
    <name type="scientific">Cervus elaphus hippelaphus</name>
    <name type="common">European red deer</name>
    <dbReference type="NCBI Taxonomy" id="46360"/>
    <lineage>
        <taxon>Eukaryota</taxon>
        <taxon>Metazoa</taxon>
        <taxon>Chordata</taxon>
        <taxon>Craniata</taxon>
        <taxon>Vertebrata</taxon>
        <taxon>Euteleostomi</taxon>
        <taxon>Mammalia</taxon>
        <taxon>Eutheria</taxon>
        <taxon>Laurasiatheria</taxon>
        <taxon>Artiodactyla</taxon>
        <taxon>Ruminantia</taxon>
        <taxon>Pecora</taxon>
        <taxon>Cervidae</taxon>
        <taxon>Cervinae</taxon>
        <taxon>Cervus</taxon>
    </lineage>
</organism>
<dbReference type="GO" id="GO:0055087">
    <property type="term" value="C:Ski complex"/>
    <property type="evidence" value="ECO:0007669"/>
    <property type="project" value="InterPro"/>
</dbReference>
<proteinExistence type="predicted"/>
<evidence type="ECO:0000313" key="4">
    <source>
        <dbReference type="Proteomes" id="UP000242450"/>
    </source>
</evidence>
<dbReference type="PANTHER" id="PTHR15704:SF7">
    <property type="entry name" value="SUPERKILLER COMPLEX PROTEIN 3"/>
    <property type="match status" value="1"/>
</dbReference>
<evidence type="ECO:0000256" key="2">
    <source>
        <dbReference type="ARBA" id="ARBA00022803"/>
    </source>
</evidence>
<dbReference type="Pfam" id="PF13181">
    <property type="entry name" value="TPR_8"/>
    <property type="match status" value="1"/>
</dbReference>
<evidence type="ECO:0000256" key="1">
    <source>
        <dbReference type="ARBA" id="ARBA00022737"/>
    </source>
</evidence>
<dbReference type="InterPro" id="IPR039226">
    <property type="entry name" value="Ski3/TTC37"/>
</dbReference>
<keyword evidence="1" id="KW-0677">Repeat</keyword>
<dbReference type="InterPro" id="IPR019734">
    <property type="entry name" value="TPR_rpt"/>
</dbReference>
<sequence>MSFLLSALKTIDNLGVSGGRLHQKNLCLRLKAEALIKLSDYESSEEAIRTLDQVSDANNIPGLLVLKGLAYLNKGSLDEASKIMEDLLSSYPDLTEAHALEALIHFTKKDYLQAEKWKAFELDDTDAESGAAAVDLSVELEEMETALAILTTVTQKASAGTAKWAWLRRGLYYLKAGQHSQAVAE</sequence>
<keyword evidence="4" id="KW-1185">Reference proteome</keyword>
<evidence type="ECO:0000313" key="3">
    <source>
        <dbReference type="EMBL" id="OWK12139.1"/>
    </source>
</evidence>
<name>A0A212D1M3_CEREH</name>
<gene>
    <name evidence="3" type="ORF">Celaphus_00003879</name>
</gene>
<reference evidence="3 4" key="1">
    <citation type="journal article" date="2018" name="Mol. Genet. Genomics">
        <title>The red deer Cervus elaphus genome CerEla1.0: sequencing, annotating, genes, and chromosomes.</title>
        <authorList>
            <person name="Bana N.A."/>
            <person name="Nyiri A."/>
            <person name="Nagy J."/>
            <person name="Frank K."/>
            <person name="Nagy T."/>
            <person name="Steger V."/>
            <person name="Schiller M."/>
            <person name="Lakatos P."/>
            <person name="Sugar L."/>
            <person name="Horn P."/>
            <person name="Barta E."/>
            <person name="Orosz L."/>
        </authorList>
    </citation>
    <scope>NUCLEOTIDE SEQUENCE [LARGE SCALE GENOMIC DNA]</scope>
    <source>
        <strain evidence="3">Hungarian</strain>
    </source>
</reference>
<dbReference type="GO" id="GO:0006401">
    <property type="term" value="P:RNA catabolic process"/>
    <property type="evidence" value="ECO:0007669"/>
    <property type="project" value="InterPro"/>
</dbReference>
<dbReference type="Gene3D" id="1.25.40.10">
    <property type="entry name" value="Tetratricopeptide repeat domain"/>
    <property type="match status" value="1"/>
</dbReference>